<dbReference type="Proteomes" id="UP001187343">
    <property type="component" value="Unassembled WGS sequence"/>
</dbReference>
<sequence length="239" mass="25577">MSESNSPSSDNPNDAQRPSASANAAQPNSCQVSEIEPAAAPRGRRPSRAASHTPRRQGSPAPPPSRRPPPSPASSYASVLRSVPAIQKWTVASLRQALSNADVYYSRRMTKTELYNIFCSIQSTPPPKAAGNQATPRGTPYARPEQTSSPTRKGLRSSSRRSRPSASLGRAPDAAAPWKANLQPKSLISRLGSVRRSQILHSLSHLSEEITGLSAALLDGSLDLMLGATVLPHCHFMQE</sequence>
<accession>A0AA88PAS0</accession>
<feature type="region of interest" description="Disordered" evidence="1">
    <location>
        <begin position="122"/>
        <end position="175"/>
    </location>
</feature>
<name>A0AA88PAS0_9TELE</name>
<evidence type="ECO:0000256" key="1">
    <source>
        <dbReference type="SAM" id="MobiDB-lite"/>
    </source>
</evidence>
<feature type="region of interest" description="Disordered" evidence="1">
    <location>
        <begin position="1"/>
        <end position="76"/>
    </location>
</feature>
<proteinExistence type="predicted"/>
<keyword evidence="3" id="KW-1185">Reference proteome</keyword>
<feature type="compositionally biased region" description="Low complexity" evidence="1">
    <location>
        <begin position="1"/>
        <end position="28"/>
    </location>
</feature>
<evidence type="ECO:0000313" key="3">
    <source>
        <dbReference type="Proteomes" id="UP001187343"/>
    </source>
</evidence>
<dbReference type="AlphaFoldDB" id="A0AA88PAS0"/>
<feature type="compositionally biased region" description="Basic residues" evidence="1">
    <location>
        <begin position="153"/>
        <end position="163"/>
    </location>
</feature>
<evidence type="ECO:0000313" key="2">
    <source>
        <dbReference type="EMBL" id="KAK2883633.1"/>
    </source>
</evidence>
<feature type="compositionally biased region" description="Pro residues" evidence="1">
    <location>
        <begin position="60"/>
        <end position="72"/>
    </location>
</feature>
<protein>
    <submittedName>
        <fullName evidence="2">Uncharacterized protein</fullName>
    </submittedName>
</protein>
<dbReference type="EMBL" id="JAUYZG010000017">
    <property type="protein sequence ID" value="KAK2883633.1"/>
    <property type="molecule type" value="Genomic_DNA"/>
</dbReference>
<reference evidence="2" key="1">
    <citation type="submission" date="2023-08" db="EMBL/GenBank/DDBJ databases">
        <title>Chromosome-level Genome Assembly of mud carp (Cirrhinus molitorella).</title>
        <authorList>
            <person name="Liu H."/>
        </authorList>
    </citation>
    <scope>NUCLEOTIDE SEQUENCE</scope>
    <source>
        <strain evidence="2">Prfri</strain>
        <tissue evidence="2">Muscle</tissue>
    </source>
</reference>
<comment type="caution">
    <text evidence="2">The sequence shown here is derived from an EMBL/GenBank/DDBJ whole genome shotgun (WGS) entry which is preliminary data.</text>
</comment>
<organism evidence="2 3">
    <name type="scientific">Cirrhinus molitorella</name>
    <name type="common">mud carp</name>
    <dbReference type="NCBI Taxonomy" id="172907"/>
    <lineage>
        <taxon>Eukaryota</taxon>
        <taxon>Metazoa</taxon>
        <taxon>Chordata</taxon>
        <taxon>Craniata</taxon>
        <taxon>Vertebrata</taxon>
        <taxon>Euteleostomi</taxon>
        <taxon>Actinopterygii</taxon>
        <taxon>Neopterygii</taxon>
        <taxon>Teleostei</taxon>
        <taxon>Ostariophysi</taxon>
        <taxon>Cypriniformes</taxon>
        <taxon>Cyprinidae</taxon>
        <taxon>Labeoninae</taxon>
        <taxon>Labeonini</taxon>
        <taxon>Cirrhinus</taxon>
    </lineage>
</organism>
<feature type="compositionally biased region" description="Low complexity" evidence="1">
    <location>
        <begin position="48"/>
        <end position="59"/>
    </location>
</feature>
<gene>
    <name evidence="2" type="ORF">Q8A67_017270</name>
</gene>